<evidence type="ECO:0000313" key="1">
    <source>
        <dbReference type="EMBL" id="KKK92680.1"/>
    </source>
</evidence>
<gene>
    <name evidence="1" type="ORF">LCGC14_2700520</name>
</gene>
<comment type="caution">
    <text evidence="1">The sequence shown here is derived from an EMBL/GenBank/DDBJ whole genome shotgun (WGS) entry which is preliminary data.</text>
</comment>
<organism evidence="1">
    <name type="scientific">marine sediment metagenome</name>
    <dbReference type="NCBI Taxonomy" id="412755"/>
    <lineage>
        <taxon>unclassified sequences</taxon>
        <taxon>metagenomes</taxon>
        <taxon>ecological metagenomes</taxon>
    </lineage>
</organism>
<reference evidence="1" key="1">
    <citation type="journal article" date="2015" name="Nature">
        <title>Complex archaea that bridge the gap between prokaryotes and eukaryotes.</title>
        <authorList>
            <person name="Spang A."/>
            <person name="Saw J.H."/>
            <person name="Jorgensen S.L."/>
            <person name="Zaremba-Niedzwiedzka K."/>
            <person name="Martijn J."/>
            <person name="Lind A.E."/>
            <person name="van Eijk R."/>
            <person name="Schleper C."/>
            <person name="Guy L."/>
            <person name="Ettema T.J."/>
        </authorList>
    </citation>
    <scope>NUCLEOTIDE SEQUENCE</scope>
</reference>
<protein>
    <submittedName>
        <fullName evidence="1">Uncharacterized protein</fullName>
    </submittedName>
</protein>
<proteinExistence type="predicted"/>
<accession>A0A0F9A3G5</accession>
<name>A0A0F9A3G5_9ZZZZ</name>
<sequence>MSTNDLNLATRELFIRSLVDQVFLRTPFVEELQRRNQITHSGGKYVERLVDTDEIDDLMQEYTPQTALTDEKKDTLDKPRFTWKYAQLPLRYGVEEEMENVHAGNDAQLLNLADHLVKKGHRATKLWLMKKAFNTGSTTPVTDGAVGFQSLVSGLNHDNTYGTKARSFSGGTNDWWQGADPAGLGEVVTSSSQDTAYNFTLGNIRKWIGETSIAHHMEGTDDLMILCCPTLWNKLAAQMESRLQYKEGKKQSQ</sequence>
<dbReference type="AlphaFoldDB" id="A0A0F9A3G5"/>
<feature type="non-terminal residue" evidence="1">
    <location>
        <position position="253"/>
    </location>
</feature>
<dbReference type="EMBL" id="LAZR01048111">
    <property type="protein sequence ID" value="KKK92680.1"/>
    <property type="molecule type" value="Genomic_DNA"/>
</dbReference>